<dbReference type="Gene3D" id="3.90.1720.10">
    <property type="entry name" value="endopeptidase domain like (from Nostoc punctiforme)"/>
    <property type="match status" value="1"/>
</dbReference>
<protein>
    <submittedName>
        <fullName evidence="5">Uncharacterized protein</fullName>
    </submittedName>
</protein>
<evidence type="ECO:0000256" key="4">
    <source>
        <dbReference type="ARBA" id="ARBA00022807"/>
    </source>
</evidence>
<evidence type="ECO:0000256" key="2">
    <source>
        <dbReference type="ARBA" id="ARBA00022670"/>
    </source>
</evidence>
<dbReference type="Pfam" id="PF00877">
    <property type="entry name" value="NLPC_P60"/>
    <property type="match status" value="1"/>
</dbReference>
<dbReference type="PANTHER" id="PTHR47359:SF3">
    <property type="entry name" value="NLP_P60 DOMAIN-CONTAINING PROTEIN-RELATED"/>
    <property type="match status" value="1"/>
</dbReference>
<dbReference type="PANTHER" id="PTHR47359">
    <property type="entry name" value="PEPTIDOGLYCAN DL-ENDOPEPTIDASE CWLO"/>
    <property type="match status" value="1"/>
</dbReference>
<gene>
    <name evidence="5" type="ORF">FH608_008040</name>
</gene>
<dbReference type="InterPro" id="IPR051794">
    <property type="entry name" value="PG_Endopeptidase_C40"/>
</dbReference>
<sequence length="359" mass="39280">MYFTESLSTSLSSVASSIRLSWLRICCLPLYALGPMSAEALVAENPSRQPAIAAPARMRRIIFLFLLRRNWRGMRVIVNPSQPAARFQELHSRGLSTGRNPTVPILSQMRAAFPWPPAADRPDIYDRHTFVCGGMMAIFQLLAIRAPRMAKVRFIAIEMAECFRGETDRRRRVDGSAEYAMNGPRRLMTIVLAMVIGSAVHSVPALAARSAAGIIAVRAAIEMIGVPYTWGGGGVHGPGYGIGKGAGTWGFDCSGLTEYAWAQAGVRIGTTTKEQWRSGIRIPKEQVEPGDLVFYDSDTGSPGPEHVAIALSATRMVHAPYTGEFVRVDPLDRRTFLGVIRPGESGGKRHARRSGVFPW</sequence>
<dbReference type="InterPro" id="IPR000064">
    <property type="entry name" value="NLP_P60_dom"/>
</dbReference>
<dbReference type="GO" id="GO:0008234">
    <property type="term" value="F:cysteine-type peptidase activity"/>
    <property type="evidence" value="ECO:0007669"/>
    <property type="project" value="UniProtKB-KW"/>
</dbReference>
<accession>A0A5C4WSN9</accession>
<comment type="caution">
    <text evidence="5">The sequence shown here is derived from an EMBL/GenBank/DDBJ whole genome shotgun (WGS) entry which is preliminary data.</text>
</comment>
<keyword evidence="4" id="KW-0788">Thiol protease</keyword>
<name>A0A5C4WSN9_9ACTN</name>
<comment type="similarity">
    <text evidence="1">Belongs to the peptidase C40 family.</text>
</comment>
<evidence type="ECO:0000313" key="5">
    <source>
        <dbReference type="EMBL" id="KAB8196651.1"/>
    </source>
</evidence>
<keyword evidence="3" id="KW-0378">Hydrolase</keyword>
<evidence type="ECO:0000313" key="6">
    <source>
        <dbReference type="Proteomes" id="UP000312512"/>
    </source>
</evidence>
<dbReference type="OrthoDB" id="3209655at2"/>
<organism evidence="5 6">
    <name type="scientific">Nonomuraea phyllanthi</name>
    <dbReference type="NCBI Taxonomy" id="2219224"/>
    <lineage>
        <taxon>Bacteria</taxon>
        <taxon>Bacillati</taxon>
        <taxon>Actinomycetota</taxon>
        <taxon>Actinomycetes</taxon>
        <taxon>Streptosporangiales</taxon>
        <taxon>Streptosporangiaceae</taxon>
        <taxon>Nonomuraea</taxon>
    </lineage>
</organism>
<keyword evidence="2" id="KW-0645">Protease</keyword>
<reference evidence="5 6" key="1">
    <citation type="submission" date="2019-10" db="EMBL/GenBank/DDBJ databases">
        <title>Nonomuraea sp. nov., isolated from Phyllanthus amarus.</title>
        <authorList>
            <person name="Klykleung N."/>
            <person name="Tanasupawat S."/>
        </authorList>
    </citation>
    <scope>NUCLEOTIDE SEQUENCE [LARGE SCALE GENOMIC DNA]</scope>
    <source>
        <strain evidence="5 6">PA1-10</strain>
    </source>
</reference>
<evidence type="ECO:0000256" key="3">
    <source>
        <dbReference type="ARBA" id="ARBA00022801"/>
    </source>
</evidence>
<dbReference type="GO" id="GO:0006508">
    <property type="term" value="P:proteolysis"/>
    <property type="evidence" value="ECO:0007669"/>
    <property type="project" value="UniProtKB-KW"/>
</dbReference>
<keyword evidence="6" id="KW-1185">Reference proteome</keyword>
<dbReference type="AlphaFoldDB" id="A0A5C4WSN9"/>
<proteinExistence type="inferred from homology"/>
<evidence type="ECO:0000256" key="1">
    <source>
        <dbReference type="ARBA" id="ARBA00007074"/>
    </source>
</evidence>
<dbReference type="InterPro" id="IPR038765">
    <property type="entry name" value="Papain-like_cys_pep_sf"/>
</dbReference>
<dbReference type="PROSITE" id="PS51935">
    <property type="entry name" value="NLPC_P60"/>
    <property type="match status" value="1"/>
</dbReference>
<dbReference type="SUPFAM" id="SSF54001">
    <property type="entry name" value="Cysteine proteinases"/>
    <property type="match status" value="1"/>
</dbReference>
<dbReference type="Proteomes" id="UP000312512">
    <property type="component" value="Unassembled WGS sequence"/>
</dbReference>
<dbReference type="EMBL" id="VDLX02000002">
    <property type="protein sequence ID" value="KAB8196651.1"/>
    <property type="molecule type" value="Genomic_DNA"/>
</dbReference>